<organism evidence="4 5">
    <name type="scientific">Zhenhengia yiwuensis</name>
    <dbReference type="NCBI Taxonomy" id="2763666"/>
    <lineage>
        <taxon>Bacteria</taxon>
        <taxon>Bacillati</taxon>
        <taxon>Bacillota</taxon>
        <taxon>Clostridia</taxon>
        <taxon>Lachnospirales</taxon>
        <taxon>Lachnospiraceae</taxon>
        <taxon>Zhenhengia</taxon>
    </lineage>
</organism>
<comment type="cofactor">
    <cofactor evidence="2">
        <name>[2Fe-2S] cluster</name>
        <dbReference type="ChEBI" id="CHEBI:190135"/>
    </cofactor>
</comment>
<protein>
    <recommendedName>
        <fullName evidence="3">HTH-type transcriptional regulator NsrR</fullName>
    </recommendedName>
</protein>
<dbReference type="GO" id="GO:0003677">
    <property type="term" value="F:DNA binding"/>
    <property type="evidence" value="ECO:0007669"/>
    <property type="project" value="UniProtKB-KW"/>
</dbReference>
<dbReference type="NCBIfam" id="TIGR00738">
    <property type="entry name" value="rrf2_super"/>
    <property type="match status" value="1"/>
</dbReference>
<dbReference type="Proteomes" id="UP000655830">
    <property type="component" value="Unassembled WGS sequence"/>
</dbReference>
<sequence length="131" mass="14902">MQLSKFTDYTFRALVYLARHTDKLCTVEELATYLDVSEHHMKKVIHQLAKTDYVLSIKGRSGGLKLGVSPCEINLGKVLRMTEETGNMAECFSRGEICKHVQGGCKLKGIIQRSLNKFIEEFDQYTLEDVL</sequence>
<comment type="caution">
    <text evidence="4">The sequence shown here is derived from an EMBL/GenBank/DDBJ whole genome shotgun (WGS) entry which is preliminary data.</text>
</comment>
<keyword evidence="5" id="KW-1185">Reference proteome</keyword>
<evidence type="ECO:0000313" key="4">
    <source>
        <dbReference type="EMBL" id="MBC8578598.1"/>
    </source>
</evidence>
<dbReference type="AlphaFoldDB" id="A0A926EIB1"/>
<dbReference type="GO" id="GO:0003700">
    <property type="term" value="F:DNA-binding transcription factor activity"/>
    <property type="evidence" value="ECO:0007669"/>
    <property type="project" value="TreeGrafter"/>
</dbReference>
<accession>A0A926EIB1</accession>
<evidence type="ECO:0000256" key="1">
    <source>
        <dbReference type="ARBA" id="ARBA00023125"/>
    </source>
</evidence>
<dbReference type="PROSITE" id="PS51197">
    <property type="entry name" value="HTH_RRF2_2"/>
    <property type="match status" value="1"/>
</dbReference>
<dbReference type="GO" id="GO:0005829">
    <property type="term" value="C:cytosol"/>
    <property type="evidence" value="ECO:0007669"/>
    <property type="project" value="TreeGrafter"/>
</dbReference>
<name>A0A926EIB1_9FIRM</name>
<dbReference type="Pfam" id="PF02082">
    <property type="entry name" value="Rrf2"/>
    <property type="match status" value="1"/>
</dbReference>
<evidence type="ECO:0000256" key="2">
    <source>
        <dbReference type="ARBA" id="ARBA00034078"/>
    </source>
</evidence>
<dbReference type="SUPFAM" id="SSF46785">
    <property type="entry name" value="Winged helix' DNA-binding domain"/>
    <property type="match status" value="1"/>
</dbReference>
<evidence type="ECO:0000313" key="5">
    <source>
        <dbReference type="Proteomes" id="UP000655830"/>
    </source>
</evidence>
<dbReference type="RefSeq" id="WP_177670236.1">
    <property type="nucleotide sequence ID" value="NZ_JACRSY010000004.1"/>
</dbReference>
<proteinExistence type="predicted"/>
<dbReference type="PANTHER" id="PTHR33221:SF4">
    <property type="entry name" value="HTH-TYPE TRANSCRIPTIONAL REPRESSOR NSRR"/>
    <property type="match status" value="1"/>
</dbReference>
<gene>
    <name evidence="4" type="ORF">H8718_03525</name>
</gene>
<dbReference type="InterPro" id="IPR036390">
    <property type="entry name" value="WH_DNA-bd_sf"/>
</dbReference>
<evidence type="ECO:0000256" key="3">
    <source>
        <dbReference type="ARBA" id="ARBA00040173"/>
    </source>
</evidence>
<dbReference type="Gene3D" id="1.10.10.10">
    <property type="entry name" value="Winged helix-like DNA-binding domain superfamily/Winged helix DNA-binding domain"/>
    <property type="match status" value="1"/>
</dbReference>
<dbReference type="InterPro" id="IPR036388">
    <property type="entry name" value="WH-like_DNA-bd_sf"/>
</dbReference>
<keyword evidence="1" id="KW-0238">DNA-binding</keyword>
<dbReference type="EMBL" id="JACRSY010000004">
    <property type="protein sequence ID" value="MBC8578598.1"/>
    <property type="molecule type" value="Genomic_DNA"/>
</dbReference>
<reference evidence="4" key="1">
    <citation type="submission" date="2020-08" db="EMBL/GenBank/DDBJ databases">
        <title>Genome public.</title>
        <authorList>
            <person name="Liu C."/>
            <person name="Sun Q."/>
        </authorList>
    </citation>
    <scope>NUCLEOTIDE SEQUENCE</scope>
    <source>
        <strain evidence="4">NSJ-12</strain>
    </source>
</reference>
<dbReference type="InterPro" id="IPR000944">
    <property type="entry name" value="Tscrpt_reg_Rrf2"/>
</dbReference>
<dbReference type="PANTHER" id="PTHR33221">
    <property type="entry name" value="WINGED HELIX-TURN-HELIX TRANSCRIPTIONAL REGULATOR, RRF2 FAMILY"/>
    <property type="match status" value="1"/>
</dbReference>